<protein>
    <submittedName>
        <fullName evidence="1">Uncharacterized protein</fullName>
    </submittedName>
</protein>
<comment type="caution">
    <text evidence="1">The sequence shown here is derived from an EMBL/GenBank/DDBJ whole genome shotgun (WGS) entry which is preliminary data.</text>
</comment>
<dbReference type="EMBL" id="CAJJDN010000516">
    <property type="protein sequence ID" value="CAD8131369.1"/>
    <property type="molecule type" value="Genomic_DNA"/>
</dbReference>
<evidence type="ECO:0000313" key="1">
    <source>
        <dbReference type="EMBL" id="CAD8131369.1"/>
    </source>
</evidence>
<dbReference type="Proteomes" id="UP000692954">
    <property type="component" value="Unassembled WGS sequence"/>
</dbReference>
<proteinExistence type="predicted"/>
<accession>A0A8S1RX19</accession>
<gene>
    <name evidence="1" type="ORF">PSON_ATCC_30995.1.T5160003</name>
</gene>
<evidence type="ECO:0000313" key="2">
    <source>
        <dbReference type="Proteomes" id="UP000692954"/>
    </source>
</evidence>
<reference evidence="1" key="1">
    <citation type="submission" date="2021-01" db="EMBL/GenBank/DDBJ databases">
        <authorList>
            <consortium name="Genoscope - CEA"/>
            <person name="William W."/>
        </authorList>
    </citation>
    <scope>NUCLEOTIDE SEQUENCE</scope>
</reference>
<organism evidence="1 2">
    <name type="scientific">Paramecium sonneborni</name>
    <dbReference type="NCBI Taxonomy" id="65129"/>
    <lineage>
        <taxon>Eukaryota</taxon>
        <taxon>Sar</taxon>
        <taxon>Alveolata</taxon>
        <taxon>Ciliophora</taxon>
        <taxon>Intramacronucleata</taxon>
        <taxon>Oligohymenophorea</taxon>
        <taxon>Peniculida</taxon>
        <taxon>Parameciidae</taxon>
        <taxon>Paramecium</taxon>
    </lineage>
</organism>
<name>A0A8S1RX19_9CILI</name>
<sequence>MCNGESVKLGTDRCIESNSFQHQVQNNRFNKIVLNNILLQFSDDMLQSHSDEAHSQSQTQSTAIHFQILLIRITSLSQILFDLQ</sequence>
<dbReference type="AlphaFoldDB" id="A0A8S1RX19"/>
<keyword evidence="2" id="KW-1185">Reference proteome</keyword>